<keyword evidence="2" id="KW-1185">Reference proteome</keyword>
<dbReference type="Ensembl" id="ENSNNAT00000030926.1">
    <property type="protein sequence ID" value="ENSNNAP00000029493.1"/>
    <property type="gene ID" value="ENSNNAG00000018909.1"/>
</dbReference>
<dbReference type="AlphaFoldDB" id="A0A8C6YLQ3"/>
<protein>
    <submittedName>
        <fullName evidence="1">Uncharacterized protein</fullName>
    </submittedName>
</protein>
<organism evidence="1 2">
    <name type="scientific">Naja naja</name>
    <name type="common">Indian cobra</name>
    <dbReference type="NCBI Taxonomy" id="35670"/>
    <lineage>
        <taxon>Eukaryota</taxon>
        <taxon>Metazoa</taxon>
        <taxon>Chordata</taxon>
        <taxon>Craniata</taxon>
        <taxon>Vertebrata</taxon>
        <taxon>Euteleostomi</taxon>
        <taxon>Lepidosauria</taxon>
        <taxon>Squamata</taxon>
        <taxon>Bifurcata</taxon>
        <taxon>Unidentata</taxon>
        <taxon>Episquamata</taxon>
        <taxon>Toxicofera</taxon>
        <taxon>Serpentes</taxon>
        <taxon>Colubroidea</taxon>
        <taxon>Elapidae</taxon>
        <taxon>Elapinae</taxon>
        <taxon>Naja</taxon>
    </lineage>
</organism>
<reference evidence="1" key="1">
    <citation type="submission" date="2025-08" db="UniProtKB">
        <authorList>
            <consortium name="Ensembl"/>
        </authorList>
    </citation>
    <scope>IDENTIFICATION</scope>
</reference>
<dbReference type="OrthoDB" id="10494168at2759"/>
<accession>A0A8C6YLQ3</accession>
<sequence>MEVIHRLLGGDTQFPKRDLLKYKAELHDKEILVLQNYIELKKSQPWYFWKRLRRFMEEQWANRPFFFQESKDHWRGFKDMASKYFLQMEKFSSLKKMDHQSSSGDHDPRSILEKVLLQPRYVLAPFDFVPSRAGVFKLDSFKTCGLQFPEFLLQSC</sequence>
<name>A0A8C6YLQ3_NAJNA</name>
<dbReference type="Proteomes" id="UP000694559">
    <property type="component" value="Unplaced"/>
</dbReference>
<proteinExistence type="predicted"/>
<evidence type="ECO:0000313" key="2">
    <source>
        <dbReference type="Proteomes" id="UP000694559"/>
    </source>
</evidence>
<reference evidence="1" key="2">
    <citation type="submission" date="2025-09" db="UniProtKB">
        <authorList>
            <consortium name="Ensembl"/>
        </authorList>
    </citation>
    <scope>IDENTIFICATION</scope>
</reference>
<evidence type="ECO:0000313" key="1">
    <source>
        <dbReference type="Ensembl" id="ENSNNAP00000029493.1"/>
    </source>
</evidence>